<dbReference type="Proteomes" id="UP001233172">
    <property type="component" value="Unassembled WGS sequence"/>
</dbReference>
<dbReference type="EMBL" id="JASAOG010000125">
    <property type="protein sequence ID" value="KAK0049548.1"/>
    <property type="molecule type" value="Genomic_DNA"/>
</dbReference>
<comment type="caution">
    <text evidence="2">The sequence shown here is derived from an EMBL/GenBank/DDBJ whole genome shotgun (WGS) entry which is preliminary data.</text>
</comment>
<evidence type="ECO:0000313" key="3">
    <source>
        <dbReference type="Proteomes" id="UP001233172"/>
    </source>
</evidence>
<sequence>MNQKKTTDGGERTERKKFPQRCETVTHRAVPGPRQSFHVLSLPPELIFTVGNQTVFSGRRTKGRRRKEASYEYGVALAKASGPVNDATATL</sequence>
<reference evidence="2" key="2">
    <citation type="submission" date="2023-04" db="EMBL/GenBank/DDBJ databases">
        <authorList>
            <person name="Bu L."/>
            <person name="Lu L."/>
            <person name="Laidemitt M.R."/>
            <person name="Zhang S.M."/>
            <person name="Mutuku M."/>
            <person name="Mkoji G."/>
            <person name="Steinauer M."/>
            <person name="Loker E.S."/>
        </authorList>
    </citation>
    <scope>NUCLEOTIDE SEQUENCE</scope>
    <source>
        <strain evidence="2">KasaAsao</strain>
        <tissue evidence="2">Whole Snail</tissue>
    </source>
</reference>
<reference evidence="2" key="1">
    <citation type="journal article" date="2023" name="PLoS Negl. Trop. Dis.">
        <title>A genome sequence for Biomphalaria pfeifferi, the major vector snail for the human-infecting parasite Schistosoma mansoni.</title>
        <authorList>
            <person name="Bu L."/>
            <person name="Lu L."/>
            <person name="Laidemitt M.R."/>
            <person name="Zhang S.M."/>
            <person name="Mutuku M."/>
            <person name="Mkoji G."/>
            <person name="Steinauer M."/>
            <person name="Loker E.S."/>
        </authorList>
    </citation>
    <scope>NUCLEOTIDE SEQUENCE</scope>
    <source>
        <strain evidence="2">KasaAsao</strain>
    </source>
</reference>
<evidence type="ECO:0000256" key="1">
    <source>
        <dbReference type="SAM" id="MobiDB-lite"/>
    </source>
</evidence>
<proteinExistence type="predicted"/>
<evidence type="ECO:0000313" key="2">
    <source>
        <dbReference type="EMBL" id="KAK0049548.1"/>
    </source>
</evidence>
<keyword evidence="3" id="KW-1185">Reference proteome</keyword>
<feature type="non-terminal residue" evidence="2">
    <location>
        <position position="91"/>
    </location>
</feature>
<dbReference type="AlphaFoldDB" id="A0AAD8F3R6"/>
<name>A0AAD8F3R6_BIOPF</name>
<organism evidence="2 3">
    <name type="scientific">Biomphalaria pfeifferi</name>
    <name type="common">Bloodfluke planorb</name>
    <name type="synonym">Freshwater snail</name>
    <dbReference type="NCBI Taxonomy" id="112525"/>
    <lineage>
        <taxon>Eukaryota</taxon>
        <taxon>Metazoa</taxon>
        <taxon>Spiralia</taxon>
        <taxon>Lophotrochozoa</taxon>
        <taxon>Mollusca</taxon>
        <taxon>Gastropoda</taxon>
        <taxon>Heterobranchia</taxon>
        <taxon>Euthyneura</taxon>
        <taxon>Panpulmonata</taxon>
        <taxon>Hygrophila</taxon>
        <taxon>Lymnaeoidea</taxon>
        <taxon>Planorbidae</taxon>
        <taxon>Biomphalaria</taxon>
    </lineage>
</organism>
<feature type="region of interest" description="Disordered" evidence="1">
    <location>
        <begin position="1"/>
        <end position="25"/>
    </location>
</feature>
<accession>A0AAD8F3R6</accession>
<protein>
    <submittedName>
        <fullName evidence="2">Uncharacterized protein</fullName>
    </submittedName>
</protein>
<gene>
    <name evidence="2" type="ORF">Bpfe_021084</name>
</gene>
<feature type="compositionally biased region" description="Basic and acidic residues" evidence="1">
    <location>
        <begin position="1"/>
        <end position="17"/>
    </location>
</feature>